<accession>A0A6J2J798</accession>
<dbReference type="SUPFAM" id="SSF53822">
    <property type="entry name" value="Periplasmic binding protein-like I"/>
    <property type="match status" value="1"/>
</dbReference>
<evidence type="ECO:0000256" key="1">
    <source>
        <dbReference type="SAM" id="SignalP"/>
    </source>
</evidence>
<dbReference type="KEGG" id="bman:114239313"/>
<organism evidence="2 3">
    <name type="scientific">Bombyx mandarina</name>
    <name type="common">Wild silk moth</name>
    <name type="synonym">Wild silkworm</name>
    <dbReference type="NCBI Taxonomy" id="7092"/>
    <lineage>
        <taxon>Eukaryota</taxon>
        <taxon>Metazoa</taxon>
        <taxon>Ecdysozoa</taxon>
        <taxon>Arthropoda</taxon>
        <taxon>Hexapoda</taxon>
        <taxon>Insecta</taxon>
        <taxon>Pterygota</taxon>
        <taxon>Neoptera</taxon>
        <taxon>Endopterygota</taxon>
        <taxon>Lepidoptera</taxon>
        <taxon>Glossata</taxon>
        <taxon>Ditrysia</taxon>
        <taxon>Bombycoidea</taxon>
        <taxon>Bombycidae</taxon>
        <taxon>Bombycinae</taxon>
        <taxon>Bombyx</taxon>
    </lineage>
</organism>
<dbReference type="RefSeq" id="XP_028025265.1">
    <property type="nucleotide sequence ID" value="XM_028169464.1"/>
</dbReference>
<dbReference type="GO" id="GO:0038023">
    <property type="term" value="F:signaling receptor activity"/>
    <property type="evidence" value="ECO:0007669"/>
    <property type="project" value="TreeGrafter"/>
</dbReference>
<evidence type="ECO:0000313" key="3">
    <source>
        <dbReference type="RefSeq" id="XP_028025265.1"/>
    </source>
</evidence>
<dbReference type="Proteomes" id="UP000504629">
    <property type="component" value="Unplaced"/>
</dbReference>
<sequence>MWLSVLLVVCAIPWGESQNCRGEKPRLRDCDRLCDKQGNCKIKAALLLPKNITFGACIGAVEPVLELAMQHPAVQDAFPSWVGFEWQTYDVTDCDAAYAVISAIDAYNDCAHVFLGPACDFALASVARISKFLGGTGIPLVTTGGFSFDFVKTKQTCKDEYYMLVRTGPLGFKDLAYFIIDLMKQ</sequence>
<keyword evidence="1" id="KW-0732">Signal</keyword>
<evidence type="ECO:0000313" key="2">
    <source>
        <dbReference type="Proteomes" id="UP000504629"/>
    </source>
</evidence>
<protein>
    <submittedName>
        <fullName evidence="3">Uncharacterized protein LOC114239313</fullName>
    </submittedName>
</protein>
<feature type="chain" id="PRO_5026841756" evidence="1">
    <location>
        <begin position="18"/>
        <end position="185"/>
    </location>
</feature>
<dbReference type="AlphaFoldDB" id="A0A6J2J798"/>
<dbReference type="OrthoDB" id="10065302at2759"/>
<dbReference type="PANTHER" id="PTHR44755:SF11">
    <property type="entry name" value="ATRIAL NATRIURETIC PEPTIDE RECEPTOR 3 ISOFORM X1"/>
    <property type="match status" value="1"/>
</dbReference>
<dbReference type="GO" id="GO:0017046">
    <property type="term" value="F:peptide hormone binding"/>
    <property type="evidence" value="ECO:0007669"/>
    <property type="project" value="TreeGrafter"/>
</dbReference>
<keyword evidence="2" id="KW-1185">Reference proteome</keyword>
<feature type="signal peptide" evidence="1">
    <location>
        <begin position="1"/>
        <end position="17"/>
    </location>
</feature>
<dbReference type="PANTHER" id="PTHR44755">
    <property type="entry name" value="NATRIURETIC PEPTIDE RECEPTOR 3-RELATED"/>
    <property type="match status" value="1"/>
</dbReference>
<gene>
    <name evidence="3" type="primary">LOC114239313</name>
</gene>
<name>A0A6J2J798_BOMMA</name>
<dbReference type="InterPro" id="IPR028082">
    <property type="entry name" value="Peripla_BP_I"/>
</dbReference>
<dbReference type="InterPro" id="IPR052612">
    <property type="entry name" value="ANP_Clearance_Receptor"/>
</dbReference>
<proteinExistence type="predicted"/>
<dbReference type="Gene3D" id="3.40.50.2300">
    <property type="match status" value="1"/>
</dbReference>
<reference evidence="3" key="1">
    <citation type="submission" date="2025-08" db="UniProtKB">
        <authorList>
            <consortium name="RefSeq"/>
        </authorList>
    </citation>
    <scope>IDENTIFICATION</scope>
    <source>
        <tissue evidence="3">Silk gland</tissue>
    </source>
</reference>
<dbReference type="GO" id="GO:0007165">
    <property type="term" value="P:signal transduction"/>
    <property type="evidence" value="ECO:0007669"/>
    <property type="project" value="TreeGrafter"/>
</dbReference>
<dbReference type="GeneID" id="114239313"/>